<feature type="compositionally biased region" description="Low complexity" evidence="1">
    <location>
        <begin position="19"/>
        <end position="29"/>
    </location>
</feature>
<dbReference type="Proteomes" id="UP000605099">
    <property type="component" value="Unassembled WGS sequence"/>
</dbReference>
<keyword evidence="3" id="KW-1185">Reference proteome</keyword>
<gene>
    <name evidence="2" type="ORF">GCM10011349_40950</name>
</gene>
<sequence length="155" mass="16451">MNDPLPLEDTSMATKAVQENAEDAAAAVKKSARRAKTKVSPEELHGPSPNIATNLAIADIALRSGSMLARQAVERAFLGRRYSPSKAAKILKGRTMGETLLHRTLAKVALRSVPGAILVGGALMAKTLYDRSKAREAALEGEAKLQDMAEDGAED</sequence>
<reference evidence="3" key="1">
    <citation type="journal article" date="2019" name="Int. J. Syst. Evol. Microbiol.">
        <title>The Global Catalogue of Microorganisms (GCM) 10K type strain sequencing project: providing services to taxonomists for standard genome sequencing and annotation.</title>
        <authorList>
            <consortium name="The Broad Institute Genomics Platform"/>
            <consortium name="The Broad Institute Genome Sequencing Center for Infectious Disease"/>
            <person name="Wu L."/>
            <person name="Ma J."/>
        </authorList>
    </citation>
    <scope>NUCLEOTIDE SEQUENCE [LARGE SCALE GENOMIC DNA]</scope>
    <source>
        <strain evidence="3">CGMCC 1.6784</strain>
    </source>
</reference>
<proteinExistence type="predicted"/>
<evidence type="ECO:0000313" key="2">
    <source>
        <dbReference type="EMBL" id="GGN59915.1"/>
    </source>
</evidence>
<organism evidence="2 3">
    <name type="scientific">Novosphingobium indicum</name>
    <dbReference type="NCBI Taxonomy" id="462949"/>
    <lineage>
        <taxon>Bacteria</taxon>
        <taxon>Pseudomonadati</taxon>
        <taxon>Pseudomonadota</taxon>
        <taxon>Alphaproteobacteria</taxon>
        <taxon>Sphingomonadales</taxon>
        <taxon>Sphingomonadaceae</taxon>
        <taxon>Novosphingobium</taxon>
    </lineage>
</organism>
<evidence type="ECO:0000313" key="3">
    <source>
        <dbReference type="Proteomes" id="UP000605099"/>
    </source>
</evidence>
<comment type="caution">
    <text evidence="2">The sequence shown here is derived from an EMBL/GenBank/DDBJ whole genome shotgun (WGS) entry which is preliminary data.</text>
</comment>
<protein>
    <recommendedName>
        <fullName evidence="4">DUF3618 domain-containing protein</fullName>
    </recommendedName>
</protein>
<evidence type="ECO:0008006" key="4">
    <source>
        <dbReference type="Google" id="ProtNLM"/>
    </source>
</evidence>
<evidence type="ECO:0000256" key="1">
    <source>
        <dbReference type="SAM" id="MobiDB-lite"/>
    </source>
</evidence>
<name>A0ABQ2K021_9SPHN</name>
<accession>A0ABQ2K021</accession>
<feature type="region of interest" description="Disordered" evidence="1">
    <location>
        <begin position="19"/>
        <end position="48"/>
    </location>
</feature>
<dbReference type="EMBL" id="BMLK01000028">
    <property type="protein sequence ID" value="GGN59915.1"/>
    <property type="molecule type" value="Genomic_DNA"/>
</dbReference>